<dbReference type="InterPro" id="IPR013610">
    <property type="entry name" value="ArdC_N"/>
</dbReference>
<organism evidence="3 4">
    <name type="scientific">Herbiconiux ginsengi</name>
    <dbReference type="NCBI Taxonomy" id="381665"/>
    <lineage>
        <taxon>Bacteria</taxon>
        <taxon>Bacillati</taxon>
        <taxon>Actinomycetota</taxon>
        <taxon>Actinomycetes</taxon>
        <taxon>Micrococcales</taxon>
        <taxon>Microbacteriaceae</taxon>
        <taxon>Herbiconiux</taxon>
    </lineage>
</organism>
<sequence length="302" mass="33171">MRKVTSTRPSKSPEERRAHAETLQASIVTEVEKLRETGEWERFLTFAQAFHNYSFNNLVLILTQCPTATYVAGFRKWQQLGRQVRKGERGIRIFGFRQKKLTGDAGDGEKVDAGEDGAKTVAYFPVLSVFDRAQTDLIDPTQPDPGALGQRLTGDDPAGIYDAASDYLTSIGWTVTREPIPGEVNGYTTQDGSKRVIVDADLSPAQAAKTVLHEAGHVLLHTDEESGEYIEHRGIKETEAESVAYIVAGIMGLDTSKYSIGYVAGWSNCDPDTIRNTASRVLRAAHTLANALTDNPEQPELD</sequence>
<evidence type="ECO:0000259" key="1">
    <source>
        <dbReference type="Pfam" id="PF06114"/>
    </source>
</evidence>
<dbReference type="GO" id="GO:0003697">
    <property type="term" value="F:single-stranded DNA binding"/>
    <property type="evidence" value="ECO:0007669"/>
    <property type="project" value="InterPro"/>
</dbReference>
<dbReference type="OrthoDB" id="7605626at2"/>
<evidence type="ECO:0000259" key="2">
    <source>
        <dbReference type="Pfam" id="PF08401"/>
    </source>
</evidence>
<dbReference type="Proteomes" id="UP000198891">
    <property type="component" value="Unassembled WGS sequence"/>
</dbReference>
<evidence type="ECO:0000313" key="4">
    <source>
        <dbReference type="Proteomes" id="UP000198891"/>
    </source>
</evidence>
<protein>
    <submittedName>
        <fullName evidence="3">Uncharacterized protein</fullName>
    </submittedName>
</protein>
<name>A0A1H3TE96_9MICO</name>
<dbReference type="EMBL" id="FNPZ01000005">
    <property type="protein sequence ID" value="SDZ48420.1"/>
    <property type="molecule type" value="Genomic_DNA"/>
</dbReference>
<dbReference type="Gene3D" id="1.10.10.2910">
    <property type="match status" value="1"/>
</dbReference>
<feature type="domain" description="N-terminal" evidence="2">
    <location>
        <begin position="20"/>
        <end position="130"/>
    </location>
</feature>
<dbReference type="STRING" id="381665.SAMN05216554_4124"/>
<feature type="domain" description="IrrE N-terminal-like" evidence="1">
    <location>
        <begin position="172"/>
        <end position="244"/>
    </location>
</feature>
<proteinExistence type="predicted"/>
<evidence type="ECO:0000313" key="3">
    <source>
        <dbReference type="EMBL" id="SDZ48420.1"/>
    </source>
</evidence>
<dbReference type="Pfam" id="PF06114">
    <property type="entry name" value="Peptidase_M78"/>
    <property type="match status" value="1"/>
</dbReference>
<dbReference type="RefSeq" id="WP_092557387.1">
    <property type="nucleotide sequence ID" value="NZ_FNPZ01000005.1"/>
</dbReference>
<accession>A0A1H3TE96</accession>
<dbReference type="InterPro" id="IPR010359">
    <property type="entry name" value="IrrE_HExxH"/>
</dbReference>
<dbReference type="AlphaFoldDB" id="A0A1H3TE96"/>
<reference evidence="3 4" key="1">
    <citation type="submission" date="2016-10" db="EMBL/GenBank/DDBJ databases">
        <authorList>
            <person name="de Groot N.N."/>
        </authorList>
    </citation>
    <scope>NUCLEOTIDE SEQUENCE [LARGE SCALE GENOMIC DNA]</scope>
    <source>
        <strain evidence="3 4">CGMCC 4.3491</strain>
    </source>
</reference>
<dbReference type="Pfam" id="PF08401">
    <property type="entry name" value="ArdcN"/>
    <property type="match status" value="1"/>
</dbReference>
<keyword evidence="4" id="KW-1185">Reference proteome</keyword>
<gene>
    <name evidence="3" type="ORF">SAMN05216554_4124</name>
</gene>